<dbReference type="SUPFAM" id="SSF53613">
    <property type="entry name" value="Ribokinase-like"/>
    <property type="match status" value="1"/>
</dbReference>
<name>A0A1F5FKJ7_9BACT</name>
<dbReference type="EC" id="4.2.1.136" evidence="6"/>
<gene>
    <name evidence="6" type="primary">nnrD</name>
    <name evidence="8" type="ORF">A2368_02965</name>
</gene>
<dbReference type="GO" id="GO:0005524">
    <property type="term" value="F:ATP binding"/>
    <property type="evidence" value="ECO:0007669"/>
    <property type="project" value="UniProtKB-KW"/>
</dbReference>
<evidence type="ECO:0000256" key="3">
    <source>
        <dbReference type="ARBA" id="ARBA00022857"/>
    </source>
</evidence>
<evidence type="ECO:0000256" key="4">
    <source>
        <dbReference type="ARBA" id="ARBA00023027"/>
    </source>
</evidence>
<sequence length="292" mass="31861">MNYRLFDESEIKSLWFPRKETGKFENGQVAIVGGSMLFHGAPILALRAASRLVDMVYFSVPKEVGEVVEAVKSSLCAFIYVPWSDVDEYVAKSDAALIGPGMLRFHSEKGIDHNGVCDHAGRETRELTERLLTRHKSQRWVVDGGSLQVIEPRVLPPNCVVTPNEKEFNMLFGVDLRFKTLDSRIECVCEQAKKYGVVVALKGIETIISDGSEVIVVNGGSPGLSKGGTGDLVAGLTAGFLAKNPPVLAAAAANFLVKRTGEELEEERGVMYNADDVAEKVPEVYGKLLESE</sequence>
<reference evidence="8 9" key="1">
    <citation type="journal article" date="2016" name="Nat. Commun.">
        <title>Thousands of microbial genomes shed light on interconnected biogeochemical processes in an aquifer system.</title>
        <authorList>
            <person name="Anantharaman K."/>
            <person name="Brown C.T."/>
            <person name="Hug L.A."/>
            <person name="Sharon I."/>
            <person name="Castelle C.J."/>
            <person name="Probst A.J."/>
            <person name="Thomas B.C."/>
            <person name="Singh A."/>
            <person name="Wilkins M.J."/>
            <person name="Karaoz U."/>
            <person name="Brodie E.L."/>
            <person name="Williams K.H."/>
            <person name="Hubbard S.S."/>
            <person name="Banfield J.F."/>
        </authorList>
    </citation>
    <scope>NUCLEOTIDE SEQUENCE [LARGE SCALE GENOMIC DNA]</scope>
</reference>
<dbReference type="Proteomes" id="UP000176682">
    <property type="component" value="Unassembled WGS sequence"/>
</dbReference>
<dbReference type="GO" id="GO:0052855">
    <property type="term" value="F:ADP-dependent NAD(P)H-hydrate dehydratase activity"/>
    <property type="evidence" value="ECO:0007669"/>
    <property type="project" value="UniProtKB-UniRule"/>
</dbReference>
<dbReference type="Pfam" id="PF01256">
    <property type="entry name" value="Carb_kinase"/>
    <property type="match status" value="1"/>
</dbReference>
<organism evidence="8 9">
    <name type="scientific">Candidatus Collierbacteria bacterium RIFOXYB1_FULL_49_13</name>
    <dbReference type="NCBI Taxonomy" id="1817728"/>
    <lineage>
        <taxon>Bacteria</taxon>
        <taxon>Candidatus Collieribacteriota</taxon>
    </lineage>
</organism>
<comment type="subunit">
    <text evidence="6">Homotetramer.</text>
</comment>
<comment type="similarity">
    <text evidence="6">Belongs to the NnrD/CARKD family.</text>
</comment>
<keyword evidence="1 6" id="KW-0547">Nucleotide-binding</keyword>
<feature type="domain" description="YjeF C-terminal" evidence="7">
    <location>
        <begin position="6"/>
        <end position="288"/>
    </location>
</feature>
<feature type="binding site" evidence="6">
    <location>
        <position position="41"/>
    </location>
    <ligand>
        <name>(6S)-NADPHX</name>
        <dbReference type="ChEBI" id="CHEBI:64076"/>
    </ligand>
</feature>
<comment type="caution">
    <text evidence="6">Lacks conserved residue(s) required for the propagation of feature annotation.</text>
</comment>
<dbReference type="GO" id="GO:0046496">
    <property type="term" value="P:nicotinamide nucleotide metabolic process"/>
    <property type="evidence" value="ECO:0007669"/>
    <property type="project" value="UniProtKB-UniRule"/>
</dbReference>
<dbReference type="EMBL" id="MFAM01000002">
    <property type="protein sequence ID" value="OGD80138.1"/>
    <property type="molecule type" value="Genomic_DNA"/>
</dbReference>
<dbReference type="CDD" id="cd01171">
    <property type="entry name" value="YXKO-related"/>
    <property type="match status" value="1"/>
</dbReference>
<dbReference type="HAMAP" id="MF_01965">
    <property type="entry name" value="NADHX_dehydratase"/>
    <property type="match status" value="1"/>
</dbReference>
<keyword evidence="3 6" id="KW-0521">NADP</keyword>
<feature type="binding site" evidence="6">
    <location>
        <position position="101"/>
    </location>
    <ligand>
        <name>(6S)-NADPHX</name>
        <dbReference type="ChEBI" id="CHEBI:64076"/>
    </ligand>
</feature>
<comment type="cofactor">
    <cofactor evidence="6">
        <name>Mg(2+)</name>
        <dbReference type="ChEBI" id="CHEBI:18420"/>
    </cofactor>
</comment>
<evidence type="ECO:0000256" key="1">
    <source>
        <dbReference type="ARBA" id="ARBA00022741"/>
    </source>
</evidence>
<proteinExistence type="inferred from homology"/>
<dbReference type="Gene3D" id="3.40.1190.20">
    <property type="match status" value="1"/>
</dbReference>
<dbReference type="InterPro" id="IPR029056">
    <property type="entry name" value="Ribokinase-like"/>
</dbReference>
<dbReference type="GO" id="GO:0110051">
    <property type="term" value="P:metabolite repair"/>
    <property type="evidence" value="ECO:0007669"/>
    <property type="project" value="TreeGrafter"/>
</dbReference>
<comment type="function">
    <text evidence="6">Catalyzes the dehydration of the S-form of NAD(P)HX at the expense of ADP, which is converted to AMP. Together with NAD(P)HX epimerase, which catalyzes the epimerization of the S- and R-forms, the enzyme allows the repair of both epimers of NAD(P)HX, a damaged form of NAD(P)H that is a result of enzymatic or heat-dependent hydration.</text>
</comment>
<dbReference type="PANTHER" id="PTHR12592:SF0">
    <property type="entry name" value="ATP-DEPENDENT (S)-NAD(P)H-HYDRATE DEHYDRATASE"/>
    <property type="match status" value="1"/>
</dbReference>
<dbReference type="PROSITE" id="PS51383">
    <property type="entry name" value="YJEF_C_3"/>
    <property type="match status" value="1"/>
</dbReference>
<dbReference type="AlphaFoldDB" id="A0A1F5FKJ7"/>
<protein>
    <recommendedName>
        <fullName evidence="6">ADP-dependent (S)-NAD(P)H-hydrate dehydratase</fullName>
        <ecNumber evidence="6">4.2.1.136</ecNumber>
    </recommendedName>
    <alternativeName>
        <fullName evidence="6">ADP-dependent NAD(P)HX dehydratase</fullName>
    </alternativeName>
</protein>
<dbReference type="InterPro" id="IPR000631">
    <property type="entry name" value="CARKD"/>
</dbReference>
<evidence type="ECO:0000256" key="5">
    <source>
        <dbReference type="ARBA" id="ARBA00023239"/>
    </source>
</evidence>
<comment type="caution">
    <text evidence="8">The sequence shown here is derived from an EMBL/GenBank/DDBJ whole genome shotgun (WGS) entry which is preliminary data.</text>
</comment>
<evidence type="ECO:0000313" key="9">
    <source>
        <dbReference type="Proteomes" id="UP000176682"/>
    </source>
</evidence>
<keyword evidence="4 6" id="KW-0520">NAD</keyword>
<feature type="binding site" evidence="6">
    <location>
        <position position="231"/>
    </location>
    <ligand>
        <name>(6S)-NADPHX</name>
        <dbReference type="ChEBI" id="CHEBI:64076"/>
    </ligand>
</feature>
<dbReference type="PANTHER" id="PTHR12592">
    <property type="entry name" value="ATP-DEPENDENT (S)-NAD(P)H-HYDRATE DEHYDRATASE FAMILY MEMBER"/>
    <property type="match status" value="1"/>
</dbReference>
<evidence type="ECO:0000259" key="7">
    <source>
        <dbReference type="PROSITE" id="PS51383"/>
    </source>
</evidence>
<keyword evidence="2 6" id="KW-0067">ATP-binding</keyword>
<evidence type="ECO:0000256" key="2">
    <source>
        <dbReference type="ARBA" id="ARBA00022840"/>
    </source>
</evidence>
<comment type="catalytic activity">
    <reaction evidence="6">
        <text>(6S)-NADHX + ADP = AMP + phosphate + NADH + H(+)</text>
        <dbReference type="Rhea" id="RHEA:32223"/>
        <dbReference type="ChEBI" id="CHEBI:15378"/>
        <dbReference type="ChEBI" id="CHEBI:43474"/>
        <dbReference type="ChEBI" id="CHEBI:57945"/>
        <dbReference type="ChEBI" id="CHEBI:64074"/>
        <dbReference type="ChEBI" id="CHEBI:456215"/>
        <dbReference type="ChEBI" id="CHEBI:456216"/>
        <dbReference type="EC" id="4.2.1.136"/>
    </reaction>
</comment>
<keyword evidence="5 6" id="KW-0456">Lyase</keyword>
<accession>A0A1F5FKJ7</accession>
<comment type="catalytic activity">
    <reaction evidence="6">
        <text>(6S)-NADPHX + ADP = AMP + phosphate + NADPH + H(+)</text>
        <dbReference type="Rhea" id="RHEA:32235"/>
        <dbReference type="ChEBI" id="CHEBI:15378"/>
        <dbReference type="ChEBI" id="CHEBI:43474"/>
        <dbReference type="ChEBI" id="CHEBI:57783"/>
        <dbReference type="ChEBI" id="CHEBI:64076"/>
        <dbReference type="ChEBI" id="CHEBI:456215"/>
        <dbReference type="ChEBI" id="CHEBI:456216"/>
        <dbReference type="EC" id="4.2.1.136"/>
    </reaction>
</comment>
<evidence type="ECO:0000256" key="6">
    <source>
        <dbReference type="HAMAP-Rule" id="MF_01965"/>
    </source>
</evidence>
<evidence type="ECO:0000313" key="8">
    <source>
        <dbReference type="EMBL" id="OGD80138.1"/>
    </source>
</evidence>
<feature type="binding site" evidence="6">
    <location>
        <begin position="202"/>
        <end position="206"/>
    </location>
    <ligand>
        <name>AMP</name>
        <dbReference type="ChEBI" id="CHEBI:456215"/>
    </ligand>
</feature>
<feature type="binding site" evidence="6">
    <location>
        <position position="230"/>
    </location>
    <ligand>
        <name>AMP</name>
        <dbReference type="ChEBI" id="CHEBI:456215"/>
    </ligand>
</feature>